<name>A0A814T2Y4_9BILA</name>
<feature type="domain" description="Reverse transcriptase" evidence="1">
    <location>
        <begin position="16"/>
        <end position="133"/>
    </location>
</feature>
<evidence type="ECO:0000313" key="3">
    <source>
        <dbReference type="Proteomes" id="UP000663879"/>
    </source>
</evidence>
<dbReference type="Pfam" id="PF00078">
    <property type="entry name" value="RVT_1"/>
    <property type="match status" value="1"/>
</dbReference>
<accession>A0A814T2Y4</accession>
<evidence type="ECO:0000313" key="2">
    <source>
        <dbReference type="EMBL" id="CAF1155240.1"/>
    </source>
</evidence>
<dbReference type="InterPro" id="IPR000477">
    <property type="entry name" value="RT_dom"/>
</dbReference>
<keyword evidence="3" id="KW-1185">Reference proteome</keyword>
<organism evidence="2 3">
    <name type="scientific">Brachionus calyciflorus</name>
    <dbReference type="NCBI Taxonomy" id="104777"/>
    <lineage>
        <taxon>Eukaryota</taxon>
        <taxon>Metazoa</taxon>
        <taxon>Spiralia</taxon>
        <taxon>Gnathifera</taxon>
        <taxon>Rotifera</taxon>
        <taxon>Eurotatoria</taxon>
        <taxon>Monogononta</taxon>
        <taxon>Pseudotrocha</taxon>
        <taxon>Ploima</taxon>
        <taxon>Brachionidae</taxon>
        <taxon>Brachionus</taxon>
    </lineage>
</organism>
<evidence type="ECO:0000259" key="1">
    <source>
        <dbReference type="Pfam" id="PF00078"/>
    </source>
</evidence>
<dbReference type="Proteomes" id="UP000663879">
    <property type="component" value="Unassembled WGS sequence"/>
</dbReference>
<protein>
    <recommendedName>
        <fullName evidence="1">Reverse transcriptase domain-containing protein</fullName>
    </recommendedName>
</protein>
<dbReference type="AlphaFoldDB" id="A0A814T2Y4"/>
<dbReference type="OrthoDB" id="6243574at2759"/>
<comment type="caution">
    <text evidence="2">The sequence shown here is derived from an EMBL/GenBank/DDBJ whole genome shotgun (WGS) entry which is preliminary data.</text>
</comment>
<gene>
    <name evidence="2" type="ORF">OXX778_LOCUS23440</name>
</gene>
<sequence length="164" mass="18921">GLLPAHWKKANVSPLHKNGPRVIVSNYRPVSLTSIVGKVMEKIIRDELMIYLVMNKLINEKQHGFMQGKSCNTNLLEFIDRVTYELEKGNQIDIIYTDFSKAFDKVSHKKLLVKMKAYGIVGKNLRMDIKSFLLGRKQIIMLPRIGKMLQAVFLKDLFYGLFCM</sequence>
<dbReference type="EMBL" id="CAJNOC010012736">
    <property type="protein sequence ID" value="CAF1155240.1"/>
    <property type="molecule type" value="Genomic_DNA"/>
</dbReference>
<dbReference type="PANTHER" id="PTHR33332">
    <property type="entry name" value="REVERSE TRANSCRIPTASE DOMAIN-CONTAINING PROTEIN"/>
    <property type="match status" value="1"/>
</dbReference>
<proteinExistence type="predicted"/>
<reference evidence="2" key="1">
    <citation type="submission" date="2021-02" db="EMBL/GenBank/DDBJ databases">
        <authorList>
            <person name="Nowell W R."/>
        </authorList>
    </citation>
    <scope>NUCLEOTIDE SEQUENCE</scope>
    <source>
        <strain evidence="2">Ploen Becks lab</strain>
    </source>
</reference>
<feature type="non-terminal residue" evidence="2">
    <location>
        <position position="1"/>
    </location>
</feature>